<accession>A0A7Y9LMS7</accession>
<evidence type="ECO:0000313" key="6">
    <source>
        <dbReference type="EMBL" id="NYE82575.1"/>
    </source>
</evidence>
<dbReference type="InterPro" id="IPR000847">
    <property type="entry name" value="LysR_HTH_N"/>
</dbReference>
<dbReference type="GO" id="GO:0005829">
    <property type="term" value="C:cytosol"/>
    <property type="evidence" value="ECO:0007669"/>
    <property type="project" value="TreeGrafter"/>
</dbReference>
<name>A0A7Y9LMS7_9BURK</name>
<protein>
    <submittedName>
        <fullName evidence="6">LysR family pca operon transcriptional activator</fullName>
    </submittedName>
</protein>
<dbReference type="InterPro" id="IPR050950">
    <property type="entry name" value="HTH-type_LysR_regulators"/>
</dbReference>
<keyword evidence="3" id="KW-0238">DNA-binding</keyword>
<dbReference type="SUPFAM" id="SSF53850">
    <property type="entry name" value="Periplasmic binding protein-like II"/>
    <property type="match status" value="1"/>
</dbReference>
<keyword evidence="4" id="KW-0804">Transcription</keyword>
<dbReference type="RefSeq" id="WP_179585579.1">
    <property type="nucleotide sequence ID" value="NZ_JACBYR010000001.1"/>
</dbReference>
<dbReference type="InterPro" id="IPR036390">
    <property type="entry name" value="WH_DNA-bd_sf"/>
</dbReference>
<dbReference type="PANTHER" id="PTHR30419:SF8">
    <property type="entry name" value="NITROGEN ASSIMILATION TRANSCRIPTIONAL ACTIVATOR-RELATED"/>
    <property type="match status" value="1"/>
</dbReference>
<evidence type="ECO:0000256" key="1">
    <source>
        <dbReference type="ARBA" id="ARBA00009437"/>
    </source>
</evidence>
<feature type="domain" description="HTH lysR-type" evidence="5">
    <location>
        <begin position="8"/>
        <end position="65"/>
    </location>
</feature>
<dbReference type="GO" id="GO:0003677">
    <property type="term" value="F:DNA binding"/>
    <property type="evidence" value="ECO:0007669"/>
    <property type="project" value="UniProtKB-KW"/>
</dbReference>
<evidence type="ECO:0000313" key="7">
    <source>
        <dbReference type="Proteomes" id="UP000542125"/>
    </source>
</evidence>
<dbReference type="AlphaFoldDB" id="A0A7Y9LMS7"/>
<evidence type="ECO:0000256" key="3">
    <source>
        <dbReference type="ARBA" id="ARBA00023125"/>
    </source>
</evidence>
<dbReference type="Proteomes" id="UP000542125">
    <property type="component" value="Unassembled WGS sequence"/>
</dbReference>
<dbReference type="Pfam" id="PF00126">
    <property type="entry name" value="HTH_1"/>
    <property type="match status" value="1"/>
</dbReference>
<comment type="caution">
    <text evidence="6">The sequence shown here is derived from an EMBL/GenBank/DDBJ whole genome shotgun (WGS) entry which is preliminary data.</text>
</comment>
<dbReference type="EMBL" id="JACBYR010000001">
    <property type="protein sequence ID" value="NYE82575.1"/>
    <property type="molecule type" value="Genomic_DNA"/>
</dbReference>
<proteinExistence type="inferred from homology"/>
<dbReference type="InterPro" id="IPR005119">
    <property type="entry name" value="LysR_subst-bd"/>
</dbReference>
<dbReference type="InterPro" id="IPR036388">
    <property type="entry name" value="WH-like_DNA-bd_sf"/>
</dbReference>
<sequence length="306" mass="32590">MRFFDPRLRLRHLQCLIALASHRSVLKAADALSLTPSAVSKSLSELEDITGEILFLRYRKGLELTAAGHTLLRHAAQAMGMLQDGFDQLGSGNKAPEHLRIGVLPTAETALVPLSIIDLQARYPDVLVTAHNGANPELLMRLRLGELDLVLGRIAEPSQMVGIAFEHLYSEPMVLVVRAGHPLLAQHEVAPADLAAYPMVLPTPGTFIRAAADTFFTSNGIAPSARCTETLSSSVAGALMRESDAVWFSPEGIVAHDVSSGRAAVLRIDTRGTTASVGLSTMGATPPGPAVQAFMDIVRHRAAGKG</sequence>
<dbReference type="SUPFAM" id="SSF46785">
    <property type="entry name" value="Winged helix' DNA-binding domain"/>
    <property type="match status" value="1"/>
</dbReference>
<organism evidence="6 7">
    <name type="scientific">Pigmentiphaga litoralis</name>
    <dbReference type="NCBI Taxonomy" id="516702"/>
    <lineage>
        <taxon>Bacteria</taxon>
        <taxon>Pseudomonadati</taxon>
        <taxon>Pseudomonadota</taxon>
        <taxon>Betaproteobacteria</taxon>
        <taxon>Burkholderiales</taxon>
        <taxon>Alcaligenaceae</taxon>
        <taxon>Pigmentiphaga</taxon>
    </lineage>
</organism>
<evidence type="ECO:0000259" key="5">
    <source>
        <dbReference type="PROSITE" id="PS50931"/>
    </source>
</evidence>
<evidence type="ECO:0000256" key="4">
    <source>
        <dbReference type="ARBA" id="ARBA00023163"/>
    </source>
</evidence>
<reference evidence="6 7" key="1">
    <citation type="submission" date="2020-07" db="EMBL/GenBank/DDBJ databases">
        <title>Genomic Encyclopedia of Type Strains, Phase IV (KMG-V): Genome sequencing to study the core and pangenomes of soil and plant-associated prokaryotes.</title>
        <authorList>
            <person name="Whitman W."/>
        </authorList>
    </citation>
    <scope>NUCLEOTIDE SEQUENCE [LARGE SCALE GENOMIC DNA]</scope>
    <source>
        <strain evidence="6 7">SAS40</strain>
    </source>
</reference>
<evidence type="ECO:0000256" key="2">
    <source>
        <dbReference type="ARBA" id="ARBA00023015"/>
    </source>
</evidence>
<dbReference type="PANTHER" id="PTHR30419">
    <property type="entry name" value="HTH-TYPE TRANSCRIPTIONAL REGULATOR YBHD"/>
    <property type="match status" value="1"/>
</dbReference>
<dbReference type="GO" id="GO:0003700">
    <property type="term" value="F:DNA-binding transcription factor activity"/>
    <property type="evidence" value="ECO:0007669"/>
    <property type="project" value="InterPro"/>
</dbReference>
<dbReference type="Pfam" id="PF03466">
    <property type="entry name" value="LysR_substrate"/>
    <property type="match status" value="1"/>
</dbReference>
<dbReference type="Gene3D" id="3.40.190.290">
    <property type="match status" value="1"/>
</dbReference>
<comment type="similarity">
    <text evidence="1">Belongs to the LysR transcriptional regulatory family.</text>
</comment>
<gene>
    <name evidence="6" type="ORF">FHW18_001846</name>
</gene>
<dbReference type="PROSITE" id="PS50931">
    <property type="entry name" value="HTH_LYSR"/>
    <property type="match status" value="1"/>
</dbReference>
<keyword evidence="2" id="KW-0805">Transcription regulation</keyword>
<keyword evidence="7" id="KW-1185">Reference proteome</keyword>
<dbReference type="Gene3D" id="1.10.10.10">
    <property type="entry name" value="Winged helix-like DNA-binding domain superfamily/Winged helix DNA-binding domain"/>
    <property type="match status" value="1"/>
</dbReference>